<gene>
    <name evidence="7" type="ORF">SPAPADRAFT_72059</name>
</gene>
<feature type="transmembrane region" description="Helical" evidence="6">
    <location>
        <begin position="198"/>
        <end position="219"/>
    </location>
</feature>
<dbReference type="FunFam" id="1.20.1250.20:FF:000106">
    <property type="entry name" value="MFS transporter, putative"/>
    <property type="match status" value="1"/>
</dbReference>
<dbReference type="PANTHER" id="PTHR43791:SF29">
    <property type="entry name" value="MAJOR FACILITATOR SUPERFAMILY (MFS) PROFILE DOMAIN-CONTAINING PROTEIN"/>
    <property type="match status" value="1"/>
</dbReference>
<dbReference type="AlphaFoldDB" id="G3AQX5"/>
<keyword evidence="5 6" id="KW-0472">Membrane</keyword>
<dbReference type="eggNOG" id="KOG2533">
    <property type="taxonomic scope" value="Eukaryota"/>
</dbReference>
<evidence type="ECO:0000256" key="3">
    <source>
        <dbReference type="ARBA" id="ARBA00022692"/>
    </source>
</evidence>
<dbReference type="Proteomes" id="UP000000709">
    <property type="component" value="Unassembled WGS sequence"/>
</dbReference>
<dbReference type="HOGENOM" id="CLU_001265_2_2_1"/>
<feature type="transmembrane region" description="Helical" evidence="6">
    <location>
        <begin position="472"/>
        <end position="490"/>
    </location>
</feature>
<feature type="transmembrane region" description="Helical" evidence="6">
    <location>
        <begin position="406"/>
        <end position="425"/>
    </location>
</feature>
<reference evidence="7 8" key="1">
    <citation type="journal article" date="2011" name="Proc. Natl. Acad. Sci. U.S.A.">
        <title>Comparative genomics of xylose-fermenting fungi for enhanced biofuel production.</title>
        <authorList>
            <person name="Wohlbach D.J."/>
            <person name="Kuo A."/>
            <person name="Sato T.K."/>
            <person name="Potts K.M."/>
            <person name="Salamov A.A."/>
            <person name="LaButti K.M."/>
            <person name="Sun H."/>
            <person name="Clum A."/>
            <person name="Pangilinan J.L."/>
            <person name="Lindquist E.A."/>
            <person name="Lucas S."/>
            <person name="Lapidus A."/>
            <person name="Jin M."/>
            <person name="Gunawan C."/>
            <person name="Balan V."/>
            <person name="Dale B.E."/>
            <person name="Jeffries T.W."/>
            <person name="Zinkel R."/>
            <person name="Barry K.W."/>
            <person name="Grigoriev I.V."/>
            <person name="Gasch A.P."/>
        </authorList>
    </citation>
    <scope>NUCLEOTIDE SEQUENCE [LARGE SCALE GENOMIC DNA]</scope>
    <source>
        <strain evidence="8">NRRL Y-27907 / 11-Y1</strain>
    </source>
</reference>
<keyword evidence="3 6" id="KW-0812">Transmembrane</keyword>
<evidence type="ECO:0000256" key="5">
    <source>
        <dbReference type="ARBA" id="ARBA00023136"/>
    </source>
</evidence>
<evidence type="ECO:0000256" key="6">
    <source>
        <dbReference type="SAM" id="Phobius"/>
    </source>
</evidence>
<dbReference type="Pfam" id="PF07690">
    <property type="entry name" value="MFS_1"/>
    <property type="match status" value="1"/>
</dbReference>
<keyword evidence="8" id="KW-1185">Reference proteome</keyword>
<dbReference type="InParanoid" id="G3AQX5"/>
<dbReference type="InterPro" id="IPR036259">
    <property type="entry name" value="MFS_trans_sf"/>
</dbReference>
<protein>
    <recommendedName>
        <fullName evidence="9">Major facilitator superfamily (MFS) profile domain-containing protein</fullName>
    </recommendedName>
</protein>
<dbReference type="GO" id="GO:0022857">
    <property type="term" value="F:transmembrane transporter activity"/>
    <property type="evidence" value="ECO:0007669"/>
    <property type="project" value="InterPro"/>
</dbReference>
<dbReference type="PANTHER" id="PTHR43791">
    <property type="entry name" value="PERMEASE-RELATED"/>
    <property type="match status" value="1"/>
</dbReference>
<feature type="transmembrane region" description="Helical" evidence="6">
    <location>
        <begin position="231"/>
        <end position="252"/>
    </location>
</feature>
<name>G3AQX5_SPAPN</name>
<dbReference type="GeneID" id="18875412"/>
<proteinExistence type="predicted"/>
<dbReference type="InterPro" id="IPR011701">
    <property type="entry name" value="MFS"/>
</dbReference>
<evidence type="ECO:0000313" key="8">
    <source>
        <dbReference type="Proteomes" id="UP000000709"/>
    </source>
</evidence>
<keyword evidence="2" id="KW-0813">Transport</keyword>
<dbReference type="KEGG" id="spaa:SPAPADRAFT_72059"/>
<feature type="transmembrane region" description="Helical" evidence="6">
    <location>
        <begin position="311"/>
        <end position="333"/>
    </location>
</feature>
<evidence type="ECO:0008006" key="9">
    <source>
        <dbReference type="Google" id="ProtNLM"/>
    </source>
</evidence>
<dbReference type="OMA" id="FRERTFI"/>
<accession>G3AQX5</accession>
<dbReference type="Gene3D" id="1.20.1250.20">
    <property type="entry name" value="MFS general substrate transporter like domains"/>
    <property type="match status" value="1"/>
</dbReference>
<keyword evidence="4 6" id="KW-1133">Transmembrane helix</keyword>
<organism evidence="8">
    <name type="scientific">Spathaspora passalidarum (strain NRRL Y-27907 / 11-Y1)</name>
    <dbReference type="NCBI Taxonomy" id="619300"/>
    <lineage>
        <taxon>Eukaryota</taxon>
        <taxon>Fungi</taxon>
        <taxon>Dikarya</taxon>
        <taxon>Ascomycota</taxon>
        <taxon>Saccharomycotina</taxon>
        <taxon>Pichiomycetes</taxon>
        <taxon>Debaryomycetaceae</taxon>
        <taxon>Spathaspora</taxon>
    </lineage>
</organism>
<dbReference type="RefSeq" id="XP_007375982.1">
    <property type="nucleotide sequence ID" value="XM_007375920.1"/>
</dbReference>
<feature type="transmembrane region" description="Helical" evidence="6">
    <location>
        <begin position="167"/>
        <end position="186"/>
    </location>
</feature>
<dbReference type="SUPFAM" id="SSF103473">
    <property type="entry name" value="MFS general substrate transporter"/>
    <property type="match status" value="1"/>
</dbReference>
<dbReference type="FunFam" id="1.20.1250.20:FF:000247">
    <property type="entry name" value="MFS general substrate transporter"/>
    <property type="match status" value="1"/>
</dbReference>
<evidence type="ECO:0000313" key="7">
    <source>
        <dbReference type="EMBL" id="EGW31204.1"/>
    </source>
</evidence>
<comment type="subcellular location">
    <subcellularLocation>
        <location evidence="1">Membrane</location>
        <topology evidence="1">Multi-pass membrane protein</topology>
    </subcellularLocation>
</comment>
<evidence type="ECO:0000256" key="2">
    <source>
        <dbReference type="ARBA" id="ARBA00022448"/>
    </source>
</evidence>
<feature type="transmembrane region" description="Helical" evidence="6">
    <location>
        <begin position="437"/>
        <end position="457"/>
    </location>
</feature>
<evidence type="ECO:0000256" key="1">
    <source>
        <dbReference type="ARBA" id="ARBA00004141"/>
    </source>
</evidence>
<dbReference type="EMBL" id="GL996503">
    <property type="protein sequence ID" value="EGW31204.1"/>
    <property type="molecule type" value="Genomic_DNA"/>
</dbReference>
<sequence>MKTPSIKSVEISLSESIADSSKKQYDPQVEEYYHKVYSSCNYECYSEFDPQFEWTEDEEKKIVKKLDYRVAYAACIMFIGLNIDRGNLGQAVTDNFLDDLGMTTNNYNTGNTIFKVAFILAEVPSQLISKALGPDVFIPFQICAWSLVAMSQVALTGPISFYVTRGLIGMLEGGFIADLVLWLSYFFTSKELPVRLSWFWGTSAAMGIITSVLAFGILRMRGIAGLAGWRWLFLLEGSVTFLIGLSSFYMMVPSAVQTKNWLHPKGWFSDREVKIVVNRILRDDPSKGSMHNRQGISAKMLFESLIDYDLWPLYLIGVTAYVGSGTFGAYFGLINRRLGFNTFDTNLLNIPHQVLHVVFLLSVTWFSERVNEKSFVCMLAPLYALPLISIIRWWPGAGIEVWPTWTLNTLYLSQPYIHAICVAWVSRNSNSVRTRSIASAVYNMFVQLGGIIGSNIYREDDLPLYHRGNTQIFWFTFALIPILAFTKLYYYSRNKYKARVWNSMTEEERESYRKYSTDEGAKRLDFFFVH</sequence>
<evidence type="ECO:0000256" key="4">
    <source>
        <dbReference type="ARBA" id="ARBA00022989"/>
    </source>
</evidence>
<dbReference type="OrthoDB" id="1935484at2759"/>
<dbReference type="FunCoup" id="G3AQX5">
    <property type="interactions" value="69"/>
</dbReference>
<dbReference type="STRING" id="619300.G3AQX5"/>
<feature type="transmembrane region" description="Helical" evidence="6">
    <location>
        <begin position="375"/>
        <end position="394"/>
    </location>
</feature>
<dbReference type="GO" id="GO:0016020">
    <property type="term" value="C:membrane"/>
    <property type="evidence" value="ECO:0007669"/>
    <property type="project" value="UniProtKB-SubCell"/>
</dbReference>